<name>A0A1V9ZRS1_ACHHY</name>
<dbReference type="Proteomes" id="UP000243579">
    <property type="component" value="Unassembled WGS sequence"/>
</dbReference>
<keyword evidence="2" id="KW-0812">Transmembrane</keyword>
<dbReference type="EMBL" id="JNBR01000025">
    <property type="protein sequence ID" value="OQS00732.1"/>
    <property type="molecule type" value="Genomic_DNA"/>
</dbReference>
<keyword evidence="2" id="KW-0472">Membrane</keyword>
<organism evidence="3 4">
    <name type="scientific">Achlya hypogyna</name>
    <name type="common">Oomycete</name>
    <name type="synonym">Protoachlya hypogyna</name>
    <dbReference type="NCBI Taxonomy" id="1202772"/>
    <lineage>
        <taxon>Eukaryota</taxon>
        <taxon>Sar</taxon>
        <taxon>Stramenopiles</taxon>
        <taxon>Oomycota</taxon>
        <taxon>Saprolegniomycetes</taxon>
        <taxon>Saprolegniales</taxon>
        <taxon>Achlyaceae</taxon>
        <taxon>Achlya</taxon>
    </lineage>
</organism>
<feature type="transmembrane region" description="Helical" evidence="2">
    <location>
        <begin position="147"/>
        <end position="164"/>
    </location>
</feature>
<feature type="region of interest" description="Disordered" evidence="1">
    <location>
        <begin position="854"/>
        <end position="918"/>
    </location>
</feature>
<reference evidence="3 4" key="1">
    <citation type="journal article" date="2014" name="Genome Biol. Evol.">
        <title>The secreted proteins of Achlya hypogyna and Thraustotheca clavata identify the ancestral oomycete secretome and reveal gene acquisitions by horizontal gene transfer.</title>
        <authorList>
            <person name="Misner I."/>
            <person name="Blouin N."/>
            <person name="Leonard G."/>
            <person name="Richards T.A."/>
            <person name="Lane C.E."/>
        </authorList>
    </citation>
    <scope>NUCLEOTIDE SEQUENCE [LARGE SCALE GENOMIC DNA]</scope>
    <source>
        <strain evidence="3 4">ATCC 48635</strain>
    </source>
</reference>
<evidence type="ECO:0000313" key="3">
    <source>
        <dbReference type="EMBL" id="OQS00732.1"/>
    </source>
</evidence>
<proteinExistence type="predicted"/>
<feature type="transmembrane region" description="Helical" evidence="2">
    <location>
        <begin position="328"/>
        <end position="348"/>
    </location>
</feature>
<gene>
    <name evidence="3" type="ORF">ACHHYP_02819</name>
</gene>
<protein>
    <recommendedName>
        <fullName evidence="5">Transmembrane protein</fullName>
    </recommendedName>
</protein>
<evidence type="ECO:0008006" key="5">
    <source>
        <dbReference type="Google" id="ProtNLM"/>
    </source>
</evidence>
<comment type="caution">
    <text evidence="3">The sequence shown here is derived from an EMBL/GenBank/DDBJ whole genome shotgun (WGS) entry which is preliminary data.</text>
</comment>
<feature type="transmembrane region" description="Helical" evidence="2">
    <location>
        <begin position="1241"/>
        <end position="1263"/>
    </location>
</feature>
<evidence type="ECO:0000313" key="4">
    <source>
        <dbReference type="Proteomes" id="UP000243579"/>
    </source>
</evidence>
<keyword evidence="4" id="KW-1185">Reference proteome</keyword>
<feature type="compositionally biased region" description="Low complexity" evidence="1">
    <location>
        <begin position="863"/>
        <end position="878"/>
    </location>
</feature>
<feature type="transmembrane region" description="Helical" evidence="2">
    <location>
        <begin position="25"/>
        <end position="47"/>
    </location>
</feature>
<feature type="transmembrane region" description="Helical" evidence="2">
    <location>
        <begin position="265"/>
        <end position="287"/>
    </location>
</feature>
<feature type="transmembrane region" description="Helical" evidence="2">
    <location>
        <begin position="1283"/>
        <end position="1306"/>
    </location>
</feature>
<feature type="transmembrane region" description="Helical" evidence="2">
    <location>
        <begin position="1406"/>
        <end position="1425"/>
    </location>
</feature>
<feature type="transmembrane region" description="Helical" evidence="2">
    <location>
        <begin position="184"/>
        <end position="203"/>
    </location>
</feature>
<feature type="transmembrane region" description="Helical" evidence="2">
    <location>
        <begin position="224"/>
        <end position="245"/>
    </location>
</feature>
<dbReference type="OrthoDB" id="70232at2759"/>
<accession>A0A1V9ZRS1</accession>
<keyword evidence="2" id="KW-1133">Transmembrane helix</keyword>
<feature type="transmembrane region" description="Helical" evidence="2">
    <location>
        <begin position="1367"/>
        <end position="1386"/>
    </location>
</feature>
<sequence>MTPPQCYSTGGACAKAAWAACGYEWLILGPVGLIWACWFFLGLYMLYSDGSLHTVFRFDTKRIHDPLSQGIAIALSQRKYESNKQPRVLRYVKLCAMWAEWPTFSMTPLTLAYKVAGTQGYLEEINLAFNTIIEVATAGFAELNARGVNLTMAVVCCGIILLLRRSAKSTPQADLLLRRYMYPITFDALYIPLVATFVRLGTCPQGLKHISLPGGATCECVDRFGIFWAVGLIGFILLYASSLYYKMYIEPLGTTMDFRFETSFQIIMVMARTLNPILSVLAIGLELQGNKTQAIPMTAGFLFCVTFLLYYAYRTQPCIGSGRFPNNIRVLSFSSSLYTTICVLAYFLSNMTLDHLYASLLPLPLVWASAWRTNSRRAALFDIPDLSILELLQQRTPQAKTVGTIAALHMDASKVRQADHEAIIFHLHGIAKHSMLGTPLCRIYAIRTLWFCYIRNFRKGKGVVGEPNDNLVIPTKLWFKDRDNTDRAKYAQASLHKRAVDTALVTTKKRIKPTNLTSLWRFNVDIIDTDAVSVRQGMSKSGTLAALLLKKSKGRAMPTKVMDVDRHLVCVASDRHLNHRNYHMIRVRDKHWICKNEETEAATVHHEALHQLSLEVLSQSCAMDDRRAMHEIATFLLQWYKARYLRLNKTVYLHLLSTLCATHDLKGVIDATYTLHKLCTDGFMPLELWLQNTSFLNNFVLALGHPSGRTVFFAADLLAAVLALAETDAKTNLFVLLTPESIAKLHGAFRKWCDVFNISDALERCCLSLHRMEELHQRKLWQGRTASVVGSRSKDRMSFLKPDKSTAMYDRSRWLSMASTTDPPLSEIADVMSARDASLHGGRKIAIVHLNPGTVAPSTATNPVQQSSPSRSSVTRPPANTVSPSIAERGTSVSITRKASTVSPRQPEPANGAPSLDSVRGASFEKADYIPSHRESKISTLSRLRRVSMDLLNLSTKSDHRPGHKPEQFLFVTTAIIKEIHRRRALRRRFEDELQRTYYMFEELLLRPVVDGPDWLKDKPTRASAKSTTGRQPANNGVLGAFATVMEIYTTTEECAMHDFVNTMLDRDLVSFFENHIKPFMTSNSVPAECFWAGRANDSSVCSKALWPSCGYSWLVDTPVLLLFVYWIIYGVHMMRRHTSLLKVIKFDTQRIHDPVAQAQRKTKHKLDRRSNIQHNMKLCAMWAEWPSLTYAPLSVALKVADTEGLVNPLVFSLNFVNEVSRPCVAGRDAPTRRRTLLRRFAYPMVFDVLYIPLTSTFLRMAVCPHGYDRLALPSGATCDCLDYYGGFWAIGGACFVAIYSGAVYYKIYIEPFGTTMDFRFETSFQITMVMARTCMHFVDFAINLRFNVVNPLLSMLANSVGLRQNPGRAVPLTLAFLASLVFLLVSAYKTQPCIGSGRIPNNIRVLTFSSSFYTTLCVIGLLVSHGDLDHLYMALTPLPLVWALAWWINDRRARKFHIPNLTIVELLHERTEQAKTVGAIAALHMNPLTVDKNDHEAIIALLNKIIKLERVSELRCRIICARVVWFCHIESFRRAKTVVGEPNEDLALPPKLWFKDIANPDRGAWQKIARASRQYAAQTKRVKIRCVEFITGEHMP</sequence>
<evidence type="ECO:0000256" key="2">
    <source>
        <dbReference type="SAM" id="Phobius"/>
    </source>
</evidence>
<feature type="compositionally biased region" description="Polar residues" evidence="1">
    <location>
        <begin position="891"/>
        <end position="904"/>
    </location>
</feature>
<evidence type="ECO:0000256" key="1">
    <source>
        <dbReference type="SAM" id="MobiDB-lite"/>
    </source>
</evidence>
<feature type="transmembrane region" description="Helical" evidence="2">
    <location>
        <begin position="1431"/>
        <end position="1449"/>
    </location>
</feature>
<feature type="transmembrane region" description="Helical" evidence="2">
    <location>
        <begin position="294"/>
        <end position="313"/>
    </location>
</feature>
<feature type="transmembrane region" description="Helical" evidence="2">
    <location>
        <begin position="1112"/>
        <end position="1132"/>
    </location>
</feature>